<dbReference type="Gene3D" id="3.40.630.10">
    <property type="entry name" value="Zn peptidases"/>
    <property type="match status" value="1"/>
</dbReference>
<sequence>MSITEQTDKMMADAGTLHEEQVVGLSPPSLAGEDFGWHLDRAPEAFAFIGCGNAARGITHAIHLPRFDLWMRAILCKMHAFWRN</sequence>
<dbReference type="SUPFAM" id="SSF53187">
    <property type="entry name" value="Zn-dependent exopeptidases"/>
    <property type="match status" value="1"/>
</dbReference>
<dbReference type="RefSeq" id="WP_212978096.1">
    <property type="nucleotide sequence ID" value="NZ_AP025343.1"/>
</dbReference>
<organism evidence="1 2">
    <name type="scientific">Paenibacillus azoreducens</name>
    <dbReference type="NCBI Taxonomy" id="116718"/>
    <lineage>
        <taxon>Bacteria</taxon>
        <taxon>Bacillati</taxon>
        <taxon>Bacillota</taxon>
        <taxon>Bacilli</taxon>
        <taxon>Bacillales</taxon>
        <taxon>Paenibacillaceae</taxon>
        <taxon>Paenibacillus</taxon>
    </lineage>
</organism>
<gene>
    <name evidence="1" type="ORF">J34TS1_19500</name>
</gene>
<name>A0A920CQD1_9BACL</name>
<keyword evidence="2" id="KW-1185">Reference proteome</keyword>
<proteinExistence type="predicted"/>
<dbReference type="AlphaFoldDB" id="A0A920CQD1"/>
<accession>A0A920CQD1</accession>
<dbReference type="EMBL" id="BORT01000007">
    <property type="protein sequence ID" value="GIO47185.1"/>
    <property type="molecule type" value="Genomic_DNA"/>
</dbReference>
<reference evidence="1 2" key="1">
    <citation type="submission" date="2021-03" db="EMBL/GenBank/DDBJ databases">
        <title>Antimicrobial resistance genes in bacteria isolated from Japanese honey, and their potential for conferring macrolide and lincosamide resistance in the American foulbrood pathogen Paenibacillus larvae.</title>
        <authorList>
            <person name="Okamoto M."/>
            <person name="Kumagai M."/>
            <person name="Kanamori H."/>
            <person name="Takamatsu D."/>
        </authorList>
    </citation>
    <scope>NUCLEOTIDE SEQUENCE [LARGE SCALE GENOMIC DNA]</scope>
    <source>
        <strain evidence="1 2">J34TS1</strain>
    </source>
</reference>
<protein>
    <submittedName>
        <fullName evidence="1">Uncharacterized protein</fullName>
    </submittedName>
</protein>
<dbReference type="Proteomes" id="UP000682811">
    <property type="component" value="Unassembled WGS sequence"/>
</dbReference>
<comment type="caution">
    <text evidence="1">The sequence shown here is derived from an EMBL/GenBank/DDBJ whole genome shotgun (WGS) entry which is preliminary data.</text>
</comment>
<evidence type="ECO:0000313" key="1">
    <source>
        <dbReference type="EMBL" id="GIO47185.1"/>
    </source>
</evidence>
<evidence type="ECO:0000313" key="2">
    <source>
        <dbReference type="Proteomes" id="UP000682811"/>
    </source>
</evidence>